<evidence type="ECO:0000313" key="4">
    <source>
        <dbReference type="Proteomes" id="UP000189935"/>
    </source>
</evidence>
<dbReference type="PANTHER" id="PTHR33164">
    <property type="entry name" value="TRANSCRIPTIONAL REGULATOR, MARR FAMILY"/>
    <property type="match status" value="1"/>
</dbReference>
<dbReference type="Proteomes" id="UP000189935">
    <property type="component" value="Chromosome I"/>
</dbReference>
<gene>
    <name evidence="3" type="ORF">SAMN05444159_5515</name>
</gene>
<dbReference type="InterPro" id="IPR036390">
    <property type="entry name" value="WH_DNA-bd_sf"/>
</dbReference>
<reference evidence="3 4" key="1">
    <citation type="submission" date="2016-11" db="EMBL/GenBank/DDBJ databases">
        <authorList>
            <person name="Jaros S."/>
            <person name="Januszkiewicz K."/>
            <person name="Wedrychowicz H."/>
        </authorList>
    </citation>
    <scope>NUCLEOTIDE SEQUENCE [LARGE SCALE GENOMIC DNA]</scope>
    <source>
        <strain evidence="3 4">GAS499</strain>
    </source>
</reference>
<dbReference type="OrthoDB" id="8906692at2"/>
<dbReference type="SMART" id="SM00347">
    <property type="entry name" value="HTH_MARR"/>
    <property type="match status" value="1"/>
</dbReference>
<dbReference type="RefSeq" id="WP_079545450.1">
    <property type="nucleotide sequence ID" value="NZ_LT670844.1"/>
</dbReference>
<protein>
    <submittedName>
        <fullName evidence="3">Transcriptional regulator, MarR family</fullName>
    </submittedName>
</protein>
<organism evidence="3 4">
    <name type="scientific">Bradyrhizobium lablabi</name>
    <dbReference type="NCBI Taxonomy" id="722472"/>
    <lineage>
        <taxon>Bacteria</taxon>
        <taxon>Pseudomonadati</taxon>
        <taxon>Pseudomonadota</taxon>
        <taxon>Alphaproteobacteria</taxon>
        <taxon>Hyphomicrobiales</taxon>
        <taxon>Nitrobacteraceae</taxon>
        <taxon>Bradyrhizobium</taxon>
    </lineage>
</organism>
<sequence length="168" mass="19057">MYRLSNSFPYLLNRVGVRMGELFSRRIAPFGVSLPMYRVMAALWEKGDQRLSDLASVTTTEISTLSRLIGEMKRKGLVTRSRLEDNGRTVAINLTSKGRALVEELMPIAVHFAEVAVENYREDEVARLKTIFREIYETLGSIEPEIEAAKASAKPKRKSLSKRPPRRS</sequence>
<evidence type="ECO:0000256" key="1">
    <source>
        <dbReference type="SAM" id="MobiDB-lite"/>
    </source>
</evidence>
<dbReference type="EMBL" id="LT670844">
    <property type="protein sequence ID" value="SHL28469.1"/>
    <property type="molecule type" value="Genomic_DNA"/>
</dbReference>
<proteinExistence type="predicted"/>
<dbReference type="PRINTS" id="PR00598">
    <property type="entry name" value="HTHMARR"/>
</dbReference>
<dbReference type="SUPFAM" id="SSF46785">
    <property type="entry name" value="Winged helix' DNA-binding domain"/>
    <property type="match status" value="1"/>
</dbReference>
<feature type="compositionally biased region" description="Basic residues" evidence="1">
    <location>
        <begin position="153"/>
        <end position="168"/>
    </location>
</feature>
<dbReference type="PROSITE" id="PS50995">
    <property type="entry name" value="HTH_MARR_2"/>
    <property type="match status" value="1"/>
</dbReference>
<feature type="domain" description="HTH marR-type" evidence="2">
    <location>
        <begin position="5"/>
        <end position="137"/>
    </location>
</feature>
<dbReference type="GO" id="GO:0006950">
    <property type="term" value="P:response to stress"/>
    <property type="evidence" value="ECO:0007669"/>
    <property type="project" value="TreeGrafter"/>
</dbReference>
<dbReference type="Gene3D" id="1.10.10.10">
    <property type="entry name" value="Winged helix-like DNA-binding domain superfamily/Winged helix DNA-binding domain"/>
    <property type="match status" value="1"/>
</dbReference>
<dbReference type="InterPro" id="IPR036388">
    <property type="entry name" value="WH-like_DNA-bd_sf"/>
</dbReference>
<dbReference type="Pfam" id="PF01047">
    <property type="entry name" value="MarR"/>
    <property type="match status" value="1"/>
</dbReference>
<dbReference type="InterPro" id="IPR000835">
    <property type="entry name" value="HTH_MarR-typ"/>
</dbReference>
<evidence type="ECO:0000259" key="2">
    <source>
        <dbReference type="PROSITE" id="PS50995"/>
    </source>
</evidence>
<evidence type="ECO:0000313" key="3">
    <source>
        <dbReference type="EMBL" id="SHL28469.1"/>
    </source>
</evidence>
<dbReference type="InterPro" id="IPR039422">
    <property type="entry name" value="MarR/SlyA-like"/>
</dbReference>
<dbReference type="GO" id="GO:0003700">
    <property type="term" value="F:DNA-binding transcription factor activity"/>
    <property type="evidence" value="ECO:0007669"/>
    <property type="project" value="InterPro"/>
</dbReference>
<dbReference type="PANTHER" id="PTHR33164:SF43">
    <property type="entry name" value="HTH-TYPE TRANSCRIPTIONAL REPRESSOR YETL"/>
    <property type="match status" value="1"/>
</dbReference>
<dbReference type="AlphaFoldDB" id="A0A1M6ZDN3"/>
<accession>A0A1M6ZDN3</accession>
<name>A0A1M6ZDN3_9BRAD</name>
<feature type="region of interest" description="Disordered" evidence="1">
    <location>
        <begin position="147"/>
        <end position="168"/>
    </location>
</feature>